<dbReference type="EMBL" id="AWVF01000096">
    <property type="protein sequence ID" value="ERJ96775.1"/>
    <property type="molecule type" value="Genomic_DNA"/>
</dbReference>
<proteinExistence type="predicted"/>
<dbReference type="AlphaFoldDB" id="U2KXD8"/>
<name>U2KXD8_9FIRM</name>
<comment type="caution">
    <text evidence="1">The sequence shown here is derived from an EMBL/GenBank/DDBJ whole genome shotgun (WGS) entry which is preliminary data.</text>
</comment>
<evidence type="ECO:0000313" key="2">
    <source>
        <dbReference type="Proteomes" id="UP000016662"/>
    </source>
</evidence>
<reference evidence="1 2" key="1">
    <citation type="submission" date="2013-07" db="EMBL/GenBank/DDBJ databases">
        <authorList>
            <person name="Weinstock G."/>
            <person name="Sodergren E."/>
            <person name="Wylie T."/>
            <person name="Fulton L."/>
            <person name="Fulton R."/>
            <person name="Fronick C."/>
            <person name="O'Laughlin M."/>
            <person name="Godfrey J."/>
            <person name="Miner T."/>
            <person name="Herter B."/>
            <person name="Appelbaum E."/>
            <person name="Cordes M."/>
            <person name="Lek S."/>
            <person name="Wollam A."/>
            <person name="Pepin K.H."/>
            <person name="Palsikar V.B."/>
            <person name="Mitreva M."/>
            <person name="Wilson R.K."/>
        </authorList>
    </citation>
    <scope>NUCLEOTIDE SEQUENCE [LARGE SCALE GENOMIC DNA]</scope>
    <source>
        <strain evidence="1 2">ATCC 27760</strain>
    </source>
</reference>
<keyword evidence="2" id="KW-1185">Reference proteome</keyword>
<accession>U2KXD8</accession>
<gene>
    <name evidence="1" type="ORF">RUMCAL_00857</name>
</gene>
<dbReference type="HOGENOM" id="CLU_3316431_0_0_9"/>
<evidence type="ECO:0000313" key="1">
    <source>
        <dbReference type="EMBL" id="ERJ96775.1"/>
    </source>
</evidence>
<protein>
    <submittedName>
        <fullName evidence="1">Uncharacterized protein</fullName>
    </submittedName>
</protein>
<organism evidence="1 2">
    <name type="scientific">Ruminococcus callidus ATCC 27760</name>
    <dbReference type="NCBI Taxonomy" id="411473"/>
    <lineage>
        <taxon>Bacteria</taxon>
        <taxon>Bacillati</taxon>
        <taxon>Bacillota</taxon>
        <taxon>Clostridia</taxon>
        <taxon>Eubacteriales</taxon>
        <taxon>Oscillospiraceae</taxon>
        <taxon>Ruminococcus</taxon>
    </lineage>
</organism>
<dbReference type="Proteomes" id="UP000016662">
    <property type="component" value="Unassembled WGS sequence"/>
</dbReference>
<sequence>MLGDTIKGNTAQVLCGVALIIFRQIGKALKRYCLYKDSV</sequence>